<dbReference type="Proteomes" id="UP000603434">
    <property type="component" value="Unassembled WGS sequence"/>
</dbReference>
<evidence type="ECO:0000313" key="2">
    <source>
        <dbReference type="Proteomes" id="UP000603434"/>
    </source>
</evidence>
<proteinExistence type="predicted"/>
<dbReference type="EMBL" id="JACNJH010000238">
    <property type="protein sequence ID" value="MBC8362963.1"/>
    <property type="molecule type" value="Genomic_DNA"/>
</dbReference>
<dbReference type="AlphaFoldDB" id="A0A8J6TNS2"/>
<organism evidence="1 2">
    <name type="scientific">Candidatus Desulfatibia profunda</name>
    <dbReference type="NCBI Taxonomy" id="2841695"/>
    <lineage>
        <taxon>Bacteria</taxon>
        <taxon>Pseudomonadati</taxon>
        <taxon>Thermodesulfobacteriota</taxon>
        <taxon>Desulfobacteria</taxon>
        <taxon>Desulfobacterales</taxon>
        <taxon>Desulfobacterales incertae sedis</taxon>
        <taxon>Candidatus Desulfatibia</taxon>
    </lineage>
</organism>
<name>A0A8J6TNS2_9BACT</name>
<feature type="non-terminal residue" evidence="1">
    <location>
        <position position="85"/>
    </location>
</feature>
<protein>
    <submittedName>
        <fullName evidence="1">Uncharacterized protein</fullName>
    </submittedName>
</protein>
<gene>
    <name evidence="1" type="ORF">H8E23_16385</name>
</gene>
<sequence>MGDIPANEVIVKPLKGKNAPNLGPVTVMVSDPNDLLLLCRLMNLDKDNYQNLFNSRLYFTDEDPAGLSIVGPMIGAPYASMLLET</sequence>
<comment type="caution">
    <text evidence="1">The sequence shown here is derived from an EMBL/GenBank/DDBJ whole genome shotgun (WGS) entry which is preliminary data.</text>
</comment>
<reference evidence="1 2" key="1">
    <citation type="submission" date="2020-08" db="EMBL/GenBank/DDBJ databases">
        <title>Bridging the membrane lipid divide: bacteria of the FCB group superphylum have the potential to synthesize archaeal ether lipids.</title>
        <authorList>
            <person name="Villanueva L."/>
            <person name="Von Meijenfeldt F.A.B."/>
            <person name="Westbye A.B."/>
            <person name="Yadav S."/>
            <person name="Hopmans E.C."/>
            <person name="Dutilh B.E."/>
            <person name="Sinninghe Damste J.S."/>
        </authorList>
    </citation>
    <scope>NUCLEOTIDE SEQUENCE [LARGE SCALE GENOMIC DNA]</scope>
    <source>
        <strain evidence="1">NIOZ-UU30</strain>
    </source>
</reference>
<evidence type="ECO:0000313" key="1">
    <source>
        <dbReference type="EMBL" id="MBC8362963.1"/>
    </source>
</evidence>
<accession>A0A8J6TNS2</accession>